<organism evidence="10 11">
    <name type="scientific">Candidatus Scalindua rubra</name>
    <dbReference type="NCBI Taxonomy" id="1872076"/>
    <lineage>
        <taxon>Bacteria</taxon>
        <taxon>Pseudomonadati</taxon>
        <taxon>Planctomycetota</taxon>
        <taxon>Candidatus Brocadiia</taxon>
        <taxon>Candidatus Brocadiales</taxon>
        <taxon>Candidatus Scalinduaceae</taxon>
        <taxon>Candidatus Scalindua</taxon>
    </lineage>
</organism>
<name>A0A1E3X5A3_9BACT</name>
<comment type="caution">
    <text evidence="10">The sequence shown here is derived from an EMBL/GenBank/DDBJ whole genome shotgun (WGS) entry which is preliminary data.</text>
</comment>
<keyword evidence="6 8" id="KW-0443">Lipid metabolism</keyword>
<dbReference type="GO" id="GO:0000287">
    <property type="term" value="F:magnesium ion binding"/>
    <property type="evidence" value="ECO:0007669"/>
    <property type="project" value="UniProtKB-UniRule"/>
</dbReference>
<dbReference type="NCBIfam" id="TIGR00516">
    <property type="entry name" value="acpS"/>
    <property type="match status" value="1"/>
</dbReference>
<keyword evidence="4 8" id="KW-0276">Fatty acid metabolism</keyword>
<accession>A0A1E3X5A3</accession>
<dbReference type="SUPFAM" id="SSF56214">
    <property type="entry name" value="4'-phosphopantetheinyl transferase"/>
    <property type="match status" value="1"/>
</dbReference>
<evidence type="ECO:0000313" key="10">
    <source>
        <dbReference type="EMBL" id="ODS30732.1"/>
    </source>
</evidence>
<evidence type="ECO:0000256" key="4">
    <source>
        <dbReference type="ARBA" id="ARBA00022832"/>
    </source>
</evidence>
<keyword evidence="3 8" id="KW-0479">Metal-binding</keyword>
<dbReference type="InterPro" id="IPR002582">
    <property type="entry name" value="ACPS"/>
</dbReference>
<dbReference type="InterPro" id="IPR008278">
    <property type="entry name" value="4-PPantetheinyl_Trfase_dom"/>
</dbReference>
<dbReference type="AlphaFoldDB" id="A0A1E3X5A3"/>
<comment type="catalytic activity">
    <reaction evidence="8">
        <text>apo-[ACP] + CoA = holo-[ACP] + adenosine 3',5'-bisphosphate + H(+)</text>
        <dbReference type="Rhea" id="RHEA:12068"/>
        <dbReference type="Rhea" id="RHEA-COMP:9685"/>
        <dbReference type="Rhea" id="RHEA-COMP:9690"/>
        <dbReference type="ChEBI" id="CHEBI:15378"/>
        <dbReference type="ChEBI" id="CHEBI:29999"/>
        <dbReference type="ChEBI" id="CHEBI:57287"/>
        <dbReference type="ChEBI" id="CHEBI:58343"/>
        <dbReference type="ChEBI" id="CHEBI:64479"/>
        <dbReference type="EC" id="2.7.8.7"/>
    </reaction>
</comment>
<dbReference type="PATRIC" id="fig|1872076.5.peg.4972"/>
<keyword evidence="1 8" id="KW-0444">Lipid biosynthesis</keyword>
<dbReference type="NCBIfam" id="TIGR00556">
    <property type="entry name" value="pantethn_trn"/>
    <property type="match status" value="1"/>
</dbReference>
<comment type="function">
    <text evidence="8">Transfers the 4'-phosphopantetheine moiety from coenzyme A to a Ser of acyl-carrier-protein.</text>
</comment>
<evidence type="ECO:0000256" key="5">
    <source>
        <dbReference type="ARBA" id="ARBA00022842"/>
    </source>
</evidence>
<dbReference type="GO" id="GO:0006633">
    <property type="term" value="P:fatty acid biosynthetic process"/>
    <property type="evidence" value="ECO:0007669"/>
    <property type="project" value="UniProtKB-UniRule"/>
</dbReference>
<keyword evidence="5 8" id="KW-0460">Magnesium</keyword>
<dbReference type="EMBL" id="MAYW01000183">
    <property type="protein sequence ID" value="ODS30732.1"/>
    <property type="molecule type" value="Genomic_DNA"/>
</dbReference>
<evidence type="ECO:0000256" key="3">
    <source>
        <dbReference type="ARBA" id="ARBA00022723"/>
    </source>
</evidence>
<evidence type="ECO:0000259" key="9">
    <source>
        <dbReference type="Pfam" id="PF01648"/>
    </source>
</evidence>
<dbReference type="InterPro" id="IPR004568">
    <property type="entry name" value="Ppantetheine-prot_Trfase_dom"/>
</dbReference>
<evidence type="ECO:0000313" key="11">
    <source>
        <dbReference type="Proteomes" id="UP000094056"/>
    </source>
</evidence>
<evidence type="ECO:0000256" key="2">
    <source>
        <dbReference type="ARBA" id="ARBA00022679"/>
    </source>
</evidence>
<feature type="binding site" evidence="8">
    <location>
        <position position="6"/>
    </location>
    <ligand>
        <name>Mg(2+)</name>
        <dbReference type="ChEBI" id="CHEBI:18420"/>
    </ligand>
</feature>
<reference evidence="10 11" key="1">
    <citation type="submission" date="2016-07" db="EMBL/GenBank/DDBJ databases">
        <title>Draft genome of Scalindua rubra, obtained from a brine-seawater interface in the Red Sea, sheds light on salt adaptation in anammox bacteria.</title>
        <authorList>
            <person name="Speth D.R."/>
            <person name="Lagkouvardos I."/>
            <person name="Wang Y."/>
            <person name="Qian P.-Y."/>
            <person name="Dutilh B.E."/>
            <person name="Jetten M.S."/>
        </authorList>
    </citation>
    <scope>NUCLEOTIDE SEQUENCE [LARGE SCALE GENOMIC DNA]</scope>
    <source>
        <strain evidence="10">BSI-1</strain>
    </source>
</reference>
<comment type="subcellular location">
    <subcellularLocation>
        <location evidence="8">Cytoplasm</location>
    </subcellularLocation>
</comment>
<dbReference type="GO" id="GO:0008897">
    <property type="term" value="F:holo-[acyl-carrier-protein] synthase activity"/>
    <property type="evidence" value="ECO:0007669"/>
    <property type="project" value="UniProtKB-UniRule"/>
</dbReference>
<evidence type="ECO:0000256" key="1">
    <source>
        <dbReference type="ARBA" id="ARBA00022516"/>
    </source>
</evidence>
<gene>
    <name evidence="8" type="primary">acpS</name>
    <name evidence="10" type="ORF">SCARUB_04162</name>
</gene>
<evidence type="ECO:0000256" key="8">
    <source>
        <dbReference type="HAMAP-Rule" id="MF_00101"/>
    </source>
</evidence>
<dbReference type="InterPro" id="IPR037143">
    <property type="entry name" value="4-PPantetheinyl_Trfase_dom_sf"/>
</dbReference>
<feature type="domain" description="4'-phosphopantetheinyl transferase" evidence="9">
    <location>
        <begin position="4"/>
        <end position="114"/>
    </location>
</feature>
<keyword evidence="8" id="KW-0963">Cytoplasm</keyword>
<dbReference type="Gene3D" id="3.90.470.20">
    <property type="entry name" value="4'-phosphopantetheinyl transferase domain"/>
    <property type="match status" value="1"/>
</dbReference>
<dbReference type="Pfam" id="PF01648">
    <property type="entry name" value="ACPS"/>
    <property type="match status" value="1"/>
</dbReference>
<sequence length="142" mass="16444">MYTGIDIIEIKRIEKIFLSHKNFVRRVYTQDEVEYCQSKRNCFQHYAARFASKEAVLKAFGTGLRNRMKWTDIETLNDESGKPYVNLYGRAKELAMEKNIGEISISLSHCKDYAVAHVLLIPNLAEPEPKKGIDTNYTNWHG</sequence>
<protein>
    <recommendedName>
        <fullName evidence="8">Holo-[acyl-carrier-protein] synthase</fullName>
        <shortName evidence="8">Holo-ACP synthase</shortName>
        <ecNumber evidence="8">2.7.8.7</ecNumber>
    </recommendedName>
    <alternativeName>
        <fullName evidence="8">4'-phosphopantetheinyl transferase AcpS</fullName>
    </alternativeName>
</protein>
<dbReference type="GO" id="GO:0005737">
    <property type="term" value="C:cytoplasm"/>
    <property type="evidence" value="ECO:0007669"/>
    <property type="project" value="UniProtKB-SubCell"/>
</dbReference>
<evidence type="ECO:0000256" key="6">
    <source>
        <dbReference type="ARBA" id="ARBA00023098"/>
    </source>
</evidence>
<dbReference type="EC" id="2.7.8.7" evidence="8"/>
<comment type="cofactor">
    <cofactor evidence="8">
        <name>Mg(2+)</name>
        <dbReference type="ChEBI" id="CHEBI:18420"/>
    </cofactor>
</comment>
<comment type="similarity">
    <text evidence="8">Belongs to the P-Pant transferase superfamily. AcpS family.</text>
</comment>
<evidence type="ECO:0000256" key="7">
    <source>
        <dbReference type="ARBA" id="ARBA00023160"/>
    </source>
</evidence>
<dbReference type="Proteomes" id="UP000094056">
    <property type="component" value="Unassembled WGS sequence"/>
</dbReference>
<dbReference type="HAMAP" id="MF_00101">
    <property type="entry name" value="AcpS"/>
    <property type="match status" value="1"/>
</dbReference>
<keyword evidence="2 8" id="KW-0808">Transferase</keyword>
<keyword evidence="7 8" id="KW-0275">Fatty acid biosynthesis</keyword>
<feature type="binding site" evidence="8">
    <location>
        <position position="54"/>
    </location>
    <ligand>
        <name>Mg(2+)</name>
        <dbReference type="ChEBI" id="CHEBI:18420"/>
    </ligand>
</feature>
<proteinExistence type="inferred from homology"/>